<evidence type="ECO:0000313" key="5">
    <source>
        <dbReference type="EMBL" id="TDX01443.1"/>
    </source>
</evidence>
<dbReference type="InterPro" id="IPR050204">
    <property type="entry name" value="AraC_XylS_family_regulators"/>
</dbReference>
<dbReference type="InterPro" id="IPR054015">
    <property type="entry name" value="ExsA-like_N"/>
</dbReference>
<dbReference type="OrthoDB" id="4480133at2"/>
<proteinExistence type="predicted"/>
<reference evidence="5 6" key="1">
    <citation type="submission" date="2019-03" db="EMBL/GenBank/DDBJ databases">
        <title>Genomic Encyclopedia of Type Strains, Phase IV (KMG-IV): sequencing the most valuable type-strain genomes for metagenomic binning, comparative biology and taxonomic classification.</title>
        <authorList>
            <person name="Goeker M."/>
        </authorList>
    </citation>
    <scope>NUCLEOTIDE SEQUENCE [LARGE SCALE GENOMIC DNA]</scope>
    <source>
        <strain evidence="5 6">DSM 100059</strain>
    </source>
</reference>
<dbReference type="SUPFAM" id="SSF46689">
    <property type="entry name" value="Homeodomain-like"/>
    <property type="match status" value="2"/>
</dbReference>
<dbReference type="Pfam" id="PF12833">
    <property type="entry name" value="HTH_18"/>
    <property type="match status" value="1"/>
</dbReference>
<accession>A0A4V3GLZ6</accession>
<organism evidence="5 6">
    <name type="scientific">Dinghuibacter silviterrae</name>
    <dbReference type="NCBI Taxonomy" id="1539049"/>
    <lineage>
        <taxon>Bacteria</taxon>
        <taxon>Pseudomonadati</taxon>
        <taxon>Bacteroidota</taxon>
        <taxon>Chitinophagia</taxon>
        <taxon>Chitinophagales</taxon>
        <taxon>Chitinophagaceae</taxon>
        <taxon>Dinghuibacter</taxon>
    </lineage>
</organism>
<dbReference type="GO" id="GO:0003700">
    <property type="term" value="F:DNA-binding transcription factor activity"/>
    <property type="evidence" value="ECO:0007669"/>
    <property type="project" value="InterPro"/>
</dbReference>
<keyword evidence="6" id="KW-1185">Reference proteome</keyword>
<dbReference type="Pfam" id="PF22200">
    <property type="entry name" value="ExsA_N"/>
    <property type="match status" value="1"/>
</dbReference>
<keyword evidence="2 5" id="KW-0238">DNA-binding</keyword>
<dbReference type="SMART" id="SM00342">
    <property type="entry name" value="HTH_ARAC"/>
    <property type="match status" value="1"/>
</dbReference>
<dbReference type="RefSeq" id="WP_133993974.1">
    <property type="nucleotide sequence ID" value="NZ_SODV01000001.1"/>
</dbReference>
<dbReference type="InterPro" id="IPR009057">
    <property type="entry name" value="Homeodomain-like_sf"/>
</dbReference>
<dbReference type="EMBL" id="SODV01000001">
    <property type="protein sequence ID" value="TDX01443.1"/>
    <property type="molecule type" value="Genomic_DNA"/>
</dbReference>
<dbReference type="PROSITE" id="PS01124">
    <property type="entry name" value="HTH_ARAC_FAMILY_2"/>
    <property type="match status" value="1"/>
</dbReference>
<sequence length="265" mass="31070">MSTLVRKTCYIGPEMSIEQFIPEHFFIYMVKGTLNGYVGNKEYSLVAHESYLVRKNQLGRYNKPAQGEEPEKVILVFDEPFLKKFQERHEVTVEKRMTSEAAVWLRADERIPEFIHSLQPYYTGSGKIDSSFSEVKREELLLLLLQTQPELAGILFDFGVPEKINLEEFMNRHYTFNISLQQFAFLTGRSLSAFKRDFKAIFHNTPNRWLVQRRLQEAYLLIHKLRKKPAEIYIDLGFEDLSHFSFAFKKQFGLTPTELAALKKL</sequence>
<dbReference type="Proteomes" id="UP000294498">
    <property type="component" value="Unassembled WGS sequence"/>
</dbReference>
<dbReference type="PANTHER" id="PTHR46796">
    <property type="entry name" value="HTH-TYPE TRANSCRIPTIONAL ACTIVATOR RHAS-RELATED"/>
    <property type="match status" value="1"/>
</dbReference>
<dbReference type="GO" id="GO:0043565">
    <property type="term" value="F:sequence-specific DNA binding"/>
    <property type="evidence" value="ECO:0007669"/>
    <property type="project" value="InterPro"/>
</dbReference>
<keyword evidence="1" id="KW-0805">Transcription regulation</keyword>
<dbReference type="PANTHER" id="PTHR46796:SF13">
    <property type="entry name" value="HTH-TYPE TRANSCRIPTIONAL ACTIVATOR RHAS"/>
    <property type="match status" value="1"/>
</dbReference>
<evidence type="ECO:0000256" key="1">
    <source>
        <dbReference type="ARBA" id="ARBA00023015"/>
    </source>
</evidence>
<evidence type="ECO:0000259" key="4">
    <source>
        <dbReference type="PROSITE" id="PS01124"/>
    </source>
</evidence>
<feature type="domain" description="HTH araC/xylS-type" evidence="4">
    <location>
        <begin position="164"/>
        <end position="262"/>
    </location>
</feature>
<dbReference type="InterPro" id="IPR018060">
    <property type="entry name" value="HTH_AraC"/>
</dbReference>
<keyword evidence="3" id="KW-0804">Transcription</keyword>
<dbReference type="AlphaFoldDB" id="A0A4V3GLZ6"/>
<protein>
    <submittedName>
        <fullName evidence="5">AraC-like DNA-binding protein</fullName>
    </submittedName>
</protein>
<gene>
    <name evidence="5" type="ORF">EDB95_2478</name>
</gene>
<evidence type="ECO:0000256" key="2">
    <source>
        <dbReference type="ARBA" id="ARBA00023125"/>
    </source>
</evidence>
<name>A0A4V3GLZ6_9BACT</name>
<dbReference type="Gene3D" id="1.10.10.60">
    <property type="entry name" value="Homeodomain-like"/>
    <property type="match status" value="1"/>
</dbReference>
<evidence type="ECO:0000313" key="6">
    <source>
        <dbReference type="Proteomes" id="UP000294498"/>
    </source>
</evidence>
<comment type="caution">
    <text evidence="5">The sequence shown here is derived from an EMBL/GenBank/DDBJ whole genome shotgun (WGS) entry which is preliminary data.</text>
</comment>
<evidence type="ECO:0000256" key="3">
    <source>
        <dbReference type="ARBA" id="ARBA00023163"/>
    </source>
</evidence>